<dbReference type="Gene3D" id="1.10.238.10">
    <property type="entry name" value="EF-hand"/>
    <property type="match status" value="2"/>
</dbReference>
<keyword evidence="2" id="KW-1185">Reference proteome</keyword>
<dbReference type="WBParaSite" id="PgR042_g057_t02">
    <property type="protein sequence ID" value="PgR042_g057_t02"/>
    <property type="gene ID" value="PgR042_g057"/>
</dbReference>
<dbReference type="FunFam" id="1.10.238.10:FF:000001">
    <property type="entry name" value="Calmodulin 1"/>
    <property type="match status" value="1"/>
</dbReference>
<accession>A0A915BIU5</accession>
<dbReference type="InterPro" id="IPR050230">
    <property type="entry name" value="CALM/Myosin/TropC-like"/>
</dbReference>
<organism evidence="2 4">
    <name type="scientific">Parascaris univalens</name>
    <name type="common">Nematode worm</name>
    <dbReference type="NCBI Taxonomy" id="6257"/>
    <lineage>
        <taxon>Eukaryota</taxon>
        <taxon>Metazoa</taxon>
        <taxon>Ecdysozoa</taxon>
        <taxon>Nematoda</taxon>
        <taxon>Chromadorea</taxon>
        <taxon>Rhabditida</taxon>
        <taxon>Spirurina</taxon>
        <taxon>Ascaridomorpha</taxon>
        <taxon>Ascaridoidea</taxon>
        <taxon>Ascarididae</taxon>
        <taxon>Parascaris</taxon>
    </lineage>
</organism>
<dbReference type="GO" id="GO:0005509">
    <property type="term" value="F:calcium ion binding"/>
    <property type="evidence" value="ECO:0007669"/>
    <property type="project" value="InterPro"/>
</dbReference>
<dbReference type="Proteomes" id="UP000887569">
    <property type="component" value="Unplaced"/>
</dbReference>
<dbReference type="PANTHER" id="PTHR23048">
    <property type="entry name" value="MYOSIN LIGHT CHAIN 1, 3"/>
    <property type="match status" value="1"/>
</dbReference>
<dbReference type="AlphaFoldDB" id="A0A915BIU5"/>
<dbReference type="GO" id="GO:0016460">
    <property type="term" value="C:myosin II complex"/>
    <property type="evidence" value="ECO:0007669"/>
    <property type="project" value="TreeGrafter"/>
</dbReference>
<dbReference type="InterPro" id="IPR002048">
    <property type="entry name" value="EF_hand_dom"/>
</dbReference>
<reference evidence="3 4" key="1">
    <citation type="submission" date="2022-11" db="UniProtKB">
        <authorList>
            <consortium name="WormBaseParasite"/>
        </authorList>
    </citation>
    <scope>IDENTIFICATION</scope>
</reference>
<evidence type="ECO:0000313" key="2">
    <source>
        <dbReference type="Proteomes" id="UP000887569"/>
    </source>
</evidence>
<name>A0A915BIU5_PARUN</name>
<dbReference type="SUPFAM" id="SSF47473">
    <property type="entry name" value="EF-hand"/>
    <property type="match status" value="1"/>
</dbReference>
<sequence length="151" mass="17372">MSINDEVAEAFKFFDTVGDSKIAVYEVGPCLRVLGHTPTEEQVANLTKNWTNNSDARISVEEFVPMVISLQKQRRTEKEFTEKDYIDAFSQLDREGNGLIQSTEIKFMLMHMGEKLTREEVEQTLFGIETTDGKVDIDKYVTRMCDRDAEF</sequence>
<protein>
    <submittedName>
        <fullName evidence="3 4">EF-hand domain-containing protein</fullName>
    </submittedName>
</protein>
<dbReference type="PROSITE" id="PS50222">
    <property type="entry name" value="EF_HAND_2"/>
    <property type="match status" value="1"/>
</dbReference>
<dbReference type="PANTHER" id="PTHR23048:SF13">
    <property type="entry name" value="EF-HAND DOMAIN-CONTAINING PROTEIN"/>
    <property type="match status" value="1"/>
</dbReference>
<dbReference type="WBParaSite" id="PgR042_g057_t01">
    <property type="protein sequence ID" value="PgR042_g057_t01"/>
    <property type="gene ID" value="PgR042_g057"/>
</dbReference>
<feature type="domain" description="EF-hand" evidence="1">
    <location>
        <begin position="80"/>
        <end position="115"/>
    </location>
</feature>
<evidence type="ECO:0000313" key="4">
    <source>
        <dbReference type="WBParaSite" id="PgR042_g057_t02"/>
    </source>
</evidence>
<evidence type="ECO:0000313" key="3">
    <source>
        <dbReference type="WBParaSite" id="PgR042_g057_t01"/>
    </source>
</evidence>
<dbReference type="InterPro" id="IPR011992">
    <property type="entry name" value="EF-hand-dom_pair"/>
</dbReference>
<evidence type="ECO:0000259" key="1">
    <source>
        <dbReference type="PROSITE" id="PS50222"/>
    </source>
</evidence>
<proteinExistence type="predicted"/>